<dbReference type="RefSeq" id="WP_184216945.1">
    <property type="nucleotide sequence ID" value="NZ_JACHMD010000001.1"/>
</dbReference>
<evidence type="ECO:0008006" key="3">
    <source>
        <dbReference type="Google" id="ProtNLM"/>
    </source>
</evidence>
<reference evidence="1 2" key="1">
    <citation type="submission" date="2020-08" db="EMBL/GenBank/DDBJ databases">
        <title>Sequencing the genomes of 1000 actinobacteria strains.</title>
        <authorList>
            <person name="Klenk H.-P."/>
        </authorList>
    </citation>
    <scope>NUCLEOTIDE SEQUENCE [LARGE SCALE GENOMIC DNA]</scope>
    <source>
        <strain evidence="1 2">DSM 24947</strain>
    </source>
</reference>
<evidence type="ECO:0000313" key="2">
    <source>
        <dbReference type="Proteomes" id="UP000573729"/>
    </source>
</evidence>
<organism evidence="1 2">
    <name type="scientific">Microbacterium marinum</name>
    <dbReference type="NCBI Taxonomy" id="421115"/>
    <lineage>
        <taxon>Bacteria</taxon>
        <taxon>Bacillati</taxon>
        <taxon>Actinomycetota</taxon>
        <taxon>Actinomycetes</taxon>
        <taxon>Micrococcales</taxon>
        <taxon>Microbacteriaceae</taxon>
        <taxon>Microbacterium</taxon>
    </lineage>
</organism>
<keyword evidence="2" id="KW-1185">Reference proteome</keyword>
<protein>
    <recommendedName>
        <fullName evidence="3">HNH endonuclease</fullName>
    </recommendedName>
</protein>
<name>A0A7W7FID6_9MICO</name>
<evidence type="ECO:0000313" key="1">
    <source>
        <dbReference type="EMBL" id="MBB4666952.1"/>
    </source>
</evidence>
<proteinExistence type="predicted"/>
<dbReference type="Gene3D" id="1.10.30.50">
    <property type="match status" value="1"/>
</dbReference>
<dbReference type="EMBL" id="JACHMD010000001">
    <property type="protein sequence ID" value="MBB4666952.1"/>
    <property type="molecule type" value="Genomic_DNA"/>
</dbReference>
<comment type="caution">
    <text evidence="1">The sequence shown here is derived from an EMBL/GenBank/DDBJ whole genome shotgun (WGS) entry which is preliminary data.</text>
</comment>
<accession>A0A7W7FID6</accession>
<sequence>MTIGYPKPARRHVATGADLRALNDLVDARDQQRCIRCGEVIWEGGSRHHRRLRSRGGDDVASNLVLACGSGTTGCHGWMHANIVEATKLGYLVSSWADPRFVAIEHGVHGLVYLADDGTFTTTAPEGAVA</sequence>
<dbReference type="AlphaFoldDB" id="A0A7W7FID6"/>
<dbReference type="Proteomes" id="UP000573729">
    <property type="component" value="Unassembled WGS sequence"/>
</dbReference>
<gene>
    <name evidence="1" type="ORF">BKA24_001661</name>
</gene>